<name>X6NG56_RETFI</name>
<evidence type="ECO:0000256" key="1">
    <source>
        <dbReference type="SAM" id="MobiDB-lite"/>
    </source>
</evidence>
<dbReference type="AlphaFoldDB" id="X6NG56"/>
<dbReference type="EMBL" id="ASPP01008978">
    <property type="protein sequence ID" value="ETO24754.1"/>
    <property type="molecule type" value="Genomic_DNA"/>
</dbReference>
<keyword evidence="4" id="KW-1185">Reference proteome</keyword>
<feature type="region of interest" description="Disordered" evidence="1">
    <location>
        <begin position="124"/>
        <end position="151"/>
    </location>
</feature>
<feature type="compositionally biased region" description="Basic and acidic residues" evidence="1">
    <location>
        <begin position="474"/>
        <end position="499"/>
    </location>
</feature>
<feature type="domain" description="FH2" evidence="2">
    <location>
        <begin position="46"/>
        <end position="486"/>
    </location>
</feature>
<dbReference type="Proteomes" id="UP000023152">
    <property type="component" value="Unassembled WGS sequence"/>
</dbReference>
<accession>X6NG56</accession>
<dbReference type="InterPro" id="IPR015425">
    <property type="entry name" value="FH2_Formin"/>
</dbReference>
<proteinExistence type="predicted"/>
<gene>
    <name evidence="3" type="ORF">RFI_12403</name>
</gene>
<dbReference type="InterPro" id="IPR042201">
    <property type="entry name" value="FH2_Formin_sf"/>
</dbReference>
<dbReference type="OMA" id="LICIRIE"/>
<organism evidence="3 4">
    <name type="scientific">Reticulomyxa filosa</name>
    <dbReference type="NCBI Taxonomy" id="46433"/>
    <lineage>
        <taxon>Eukaryota</taxon>
        <taxon>Sar</taxon>
        <taxon>Rhizaria</taxon>
        <taxon>Retaria</taxon>
        <taxon>Foraminifera</taxon>
        <taxon>Monothalamids</taxon>
        <taxon>Reticulomyxidae</taxon>
        <taxon>Reticulomyxa</taxon>
    </lineage>
</organism>
<dbReference type="PROSITE" id="PS51444">
    <property type="entry name" value="FH2"/>
    <property type="match status" value="1"/>
</dbReference>
<dbReference type="SUPFAM" id="SSF101447">
    <property type="entry name" value="Formin homology 2 domain (FH2 domain)"/>
    <property type="match status" value="1"/>
</dbReference>
<comment type="caution">
    <text evidence="3">The sequence shown here is derived from an EMBL/GenBank/DDBJ whole genome shotgun (WGS) entry which is preliminary data.</text>
</comment>
<dbReference type="SMART" id="SM00498">
    <property type="entry name" value="FH2"/>
    <property type="match status" value="1"/>
</dbReference>
<dbReference type="OrthoDB" id="1104827at2759"/>
<feature type="region of interest" description="Disordered" evidence="1">
    <location>
        <begin position="474"/>
        <end position="532"/>
    </location>
</feature>
<protein>
    <submittedName>
        <fullName evidence="3">Diaphanous like protein</fullName>
    </submittedName>
</protein>
<evidence type="ECO:0000313" key="3">
    <source>
        <dbReference type="EMBL" id="ETO24754.1"/>
    </source>
</evidence>
<dbReference type="PANTHER" id="PTHR45725:SF1">
    <property type="entry name" value="DISHEVELLED ASSOCIATED ACTIVATOR OF MORPHOGENESIS, ISOFORM D"/>
    <property type="match status" value="1"/>
</dbReference>
<dbReference type="Gene3D" id="1.20.58.2220">
    <property type="entry name" value="Formin, FH2 domain"/>
    <property type="match status" value="1"/>
</dbReference>
<dbReference type="InterPro" id="IPR051425">
    <property type="entry name" value="Formin_Homology"/>
</dbReference>
<reference evidence="3 4" key="1">
    <citation type="journal article" date="2013" name="Curr. Biol.">
        <title>The Genome of the Foraminiferan Reticulomyxa filosa.</title>
        <authorList>
            <person name="Glockner G."/>
            <person name="Hulsmann N."/>
            <person name="Schleicher M."/>
            <person name="Noegel A.A."/>
            <person name="Eichinger L."/>
            <person name="Gallinger C."/>
            <person name="Pawlowski J."/>
            <person name="Sierra R."/>
            <person name="Euteneuer U."/>
            <person name="Pillet L."/>
            <person name="Moustafa A."/>
            <person name="Platzer M."/>
            <person name="Groth M."/>
            <person name="Szafranski K."/>
            <person name="Schliwa M."/>
        </authorList>
    </citation>
    <scope>NUCLEOTIDE SEQUENCE [LARGE SCALE GENOMIC DNA]</scope>
</reference>
<evidence type="ECO:0000259" key="2">
    <source>
        <dbReference type="PROSITE" id="PS51444"/>
    </source>
</evidence>
<sequence>MKPTNIFYKYNIGIVPPLFPFVTSTPLLPDPANIQLPMLGSAKTAKAQGPKPRVEMKSLHWDSMSKPTELKNTIWNDINTDNINIVVKHSSESLDEKTTPDAKDNEKKIQIQLNVDELESLFSSAKKQPVGKKKKDDSSGKSEEKTGSEKPQTISLLAELDSKKHYTVCIGLSRLKHTSFAVLRESILNMDEKELNLELLTKLVTFVPSESEQEYYQNWKGDDTRLELADQFFYTLRDIDSLERRLNLWIFKLQFQELFDDYRSKVKILVNAYDAIKTSAPFKQWMSYVLVVGNYMNCGGRKGNAKGFRLSSLFQLNQSKSTDGKQTLLAFMLQQCRTLHPDALTFLKEFEQTLPLAARRGSFYKQIEDLNQLESDIKGLGSKLDEIKKIIKTNEKKNAEDLFVSVMDQFQRSKFPEFQKLEIDFKTIVKSCKELGTYLGEKDMEPLECIKKLDSFRTECQDLIAKFEKKEATERQKKNKEEYERERKAKLKEEREKKKTQAKALPKKALPDSSIPALATQNISKPTEKKKDVNTNLNKMKMSTMGSLAMISSQLQDAYKIEQGTEVNYHLVTMNQIQNRRMRHSVYVANAHQSDEPDKHDIVRGVNANVIPTKPTRYDQKKS</sequence>
<feature type="compositionally biased region" description="Basic and acidic residues" evidence="1">
    <location>
        <begin position="134"/>
        <end position="148"/>
    </location>
</feature>
<dbReference type="PANTHER" id="PTHR45725">
    <property type="entry name" value="FORMIN HOMOLOGY 2 FAMILY MEMBER"/>
    <property type="match status" value="1"/>
</dbReference>
<dbReference type="Pfam" id="PF02181">
    <property type="entry name" value="FH2"/>
    <property type="match status" value="1"/>
</dbReference>
<evidence type="ECO:0000313" key="4">
    <source>
        <dbReference type="Proteomes" id="UP000023152"/>
    </source>
</evidence>